<dbReference type="InterPro" id="IPR017853">
    <property type="entry name" value="GH"/>
</dbReference>
<reference evidence="3" key="2">
    <citation type="journal article" date="2021" name="PeerJ">
        <title>Extensive microbial diversity within the chicken gut microbiome revealed by metagenomics and culture.</title>
        <authorList>
            <person name="Gilroy R."/>
            <person name="Ravi A."/>
            <person name="Getino M."/>
            <person name="Pursley I."/>
            <person name="Horton D.L."/>
            <person name="Alikhan N.F."/>
            <person name="Baker D."/>
            <person name="Gharbi K."/>
            <person name="Hall N."/>
            <person name="Watson M."/>
            <person name="Adriaenssens E.M."/>
            <person name="Foster-Nyarko E."/>
            <person name="Jarju S."/>
            <person name="Secka A."/>
            <person name="Antonio M."/>
            <person name="Oren A."/>
            <person name="Chaudhuri R.R."/>
            <person name="La Ragione R."/>
            <person name="Hildebrand F."/>
            <person name="Pallen M.J."/>
        </authorList>
    </citation>
    <scope>NUCLEOTIDE SEQUENCE</scope>
    <source>
        <strain evidence="3">11167</strain>
    </source>
</reference>
<feature type="region of interest" description="Disordered" evidence="1">
    <location>
        <begin position="1135"/>
        <end position="1160"/>
    </location>
</feature>
<protein>
    <submittedName>
        <fullName evidence="3">Alpha-amylase</fullName>
    </submittedName>
</protein>
<dbReference type="SMART" id="SM00642">
    <property type="entry name" value="Aamy"/>
    <property type="match status" value="1"/>
</dbReference>
<dbReference type="PANTHER" id="PTHR47786:SF2">
    <property type="entry name" value="GLYCOSYL HYDROLASE FAMILY 13 CATALYTIC DOMAIN-CONTAINING PROTEIN"/>
    <property type="match status" value="1"/>
</dbReference>
<dbReference type="EMBL" id="JADIMU010000028">
    <property type="protein sequence ID" value="MBO8442983.1"/>
    <property type="molecule type" value="Genomic_DNA"/>
</dbReference>
<comment type="caution">
    <text evidence="3">The sequence shown here is derived from an EMBL/GenBank/DDBJ whole genome shotgun (WGS) entry which is preliminary data.</text>
</comment>
<dbReference type="AlphaFoldDB" id="A0A9D9HAQ5"/>
<dbReference type="Pfam" id="PF00128">
    <property type="entry name" value="Alpha-amylase"/>
    <property type="match status" value="1"/>
</dbReference>
<dbReference type="InterPro" id="IPR006047">
    <property type="entry name" value="GH13_cat_dom"/>
</dbReference>
<dbReference type="SUPFAM" id="SSF51445">
    <property type="entry name" value="(Trans)glycosidases"/>
    <property type="match status" value="1"/>
</dbReference>
<dbReference type="Proteomes" id="UP000823633">
    <property type="component" value="Unassembled WGS sequence"/>
</dbReference>
<evidence type="ECO:0000313" key="4">
    <source>
        <dbReference type="Proteomes" id="UP000823633"/>
    </source>
</evidence>
<reference evidence="3" key="1">
    <citation type="submission" date="2020-10" db="EMBL/GenBank/DDBJ databases">
        <authorList>
            <person name="Gilroy R."/>
        </authorList>
    </citation>
    <scope>NUCLEOTIDE SEQUENCE</scope>
    <source>
        <strain evidence="3">11167</strain>
    </source>
</reference>
<feature type="domain" description="Glycosyl hydrolase family 13 catalytic" evidence="2">
    <location>
        <begin position="293"/>
        <end position="708"/>
    </location>
</feature>
<evidence type="ECO:0000256" key="1">
    <source>
        <dbReference type="SAM" id="MobiDB-lite"/>
    </source>
</evidence>
<feature type="compositionally biased region" description="Basic residues" evidence="1">
    <location>
        <begin position="1145"/>
        <end position="1160"/>
    </location>
</feature>
<dbReference type="GO" id="GO:0005975">
    <property type="term" value="P:carbohydrate metabolic process"/>
    <property type="evidence" value="ECO:0007669"/>
    <property type="project" value="InterPro"/>
</dbReference>
<feature type="compositionally biased region" description="Basic and acidic residues" evidence="1">
    <location>
        <begin position="1135"/>
        <end position="1144"/>
    </location>
</feature>
<organism evidence="3 4">
    <name type="scientific">Candidatus Aphodenecus pullistercoris</name>
    <dbReference type="NCBI Taxonomy" id="2840669"/>
    <lineage>
        <taxon>Bacteria</taxon>
        <taxon>Pseudomonadati</taxon>
        <taxon>Spirochaetota</taxon>
        <taxon>Spirochaetia</taxon>
        <taxon>Spirochaetales</taxon>
        <taxon>Candidatus Aphodenecus</taxon>
    </lineage>
</organism>
<evidence type="ECO:0000313" key="3">
    <source>
        <dbReference type="EMBL" id="MBO8442983.1"/>
    </source>
</evidence>
<dbReference type="PANTHER" id="PTHR47786">
    <property type="entry name" value="ALPHA-1,4-GLUCAN:MALTOSE-1-PHOSPHATE MALTOSYLTRANSFERASE"/>
    <property type="match status" value="1"/>
</dbReference>
<accession>A0A9D9HAQ5</accession>
<gene>
    <name evidence="3" type="ORF">IAC42_04415</name>
</gene>
<sequence length="1160" mass="133284">MPDRDFRIARTTREALGIQQPVFVTNGNLQSLYNDANALSYAYNKAIKERGDADSSYLSAGKLHATAVLHMLYQNVLDTYLRETNPDLFSRILPVVDGQEQLKEVLRFYDNQFPSPLLRSRQVDIVLYNLEGIRAFFIHQVMMNNPALVSAASPLVEPKGIVFPQATGALQSLIGSYTRTMDGKIGHSDEDDIFAFLTKPARLYPNSLTQQIEYILREWADLLSDELKLLLQSGLDFIHQEEKDHGGFGNGGGAPMEVPDYSGMNNEYEAFSADLDWMPRVVMIAKCTLVWLDQLSKFYHRDIRTLDQIPDEELDKLAQRGFTALWLIGLWERSDASKRIKVMCGNPDAEASAYSLKNYEISHTIGGWPALEDLRRRCEARGIRLASDMVPNHTGLDSDWMYQHPEYFMSQDYSPFPSYTFNGPDLSDNPDIEIKLEDHYYDRTDAAVTFRRVDRRTGETRYVFHGNDGTSMPWNDTAQLDYLKPETREAVIQQILHVARNFHIIRFDAAMTLAKRHIQRLWYPKPGNGGDIAGRFMYALSDEEFNRLIPQEFWREVVDRIAQEVPDTLLLAEAFWMMEGYFVRTLGMHRVYNSAFMNMLKNQENQKYRMAIKNTLVFEPEILKRYVNFMNNPDEETAIAQFGDGNRYFSICTILATLPGLPMFGHGQIEGFREKYGMEYRRAYWDEKPNQWMIDEHERRIFPLLRKRYLFSGVEYFNIYDAWNNGKVEESIFAYVNGHGTERTLVIVNNQFERVSANIKLSCPKLRKESDGNETVTVSLAENLGLHFGGRHYLVWDNFSTGLTYLMPSIKLYEEGYNFTIDGYDSRVLWNIREVEDFDGSYEKLYRFLDGGGVKNINVALTLLRLKPVYKEMEDLRSDNFFSLLEDLLYARGNAASERKLLLLIAQTFTRLNAVAETFDESVMAALPQAPRDIDPAEMVSQIRALNRLMHAEGENVYASFARLTPETSLVIAAAIALKPFINEKEATVRDAMKASDMLLLQHFFEDRKEALHYSDSDMHQLMHLAAFFCVAGYLMADKLSEKPIDILAYLLADEDIRKVANVNEYQGVTWYNKEMMQLIIVLAAISAEVFLADSHNGFDGQAFIADLLEREEKSGYKLEVLLSPVIEEKRREKELKEAADKAKANRRKASSTKTAKTKK</sequence>
<proteinExistence type="predicted"/>
<name>A0A9D9HAQ5_9SPIR</name>
<dbReference type="Gene3D" id="3.20.20.80">
    <property type="entry name" value="Glycosidases"/>
    <property type="match status" value="1"/>
</dbReference>
<evidence type="ECO:0000259" key="2">
    <source>
        <dbReference type="SMART" id="SM00642"/>
    </source>
</evidence>